<dbReference type="Pfam" id="PF06966">
    <property type="entry name" value="DUF1295"/>
    <property type="match status" value="2"/>
</dbReference>
<keyword evidence="1" id="KW-1133">Transmembrane helix</keyword>
<feature type="transmembrane region" description="Helical" evidence="1">
    <location>
        <begin position="154"/>
        <end position="178"/>
    </location>
</feature>
<sequence>MLKAAQPLLPHLHRLPTPLLTLPPTLLLHLGSTTSPSPLSLLRDPLAHPLHLPLIALGICIPVTYLLGHLTNKVSWVDKPWPFYPPFFASLLFAWVALNPQAGVYGHNLPRLVLMFTMQMVWCIRLSSHALRRGFFELHEEDYRYTVVRRLAPWPVWAAIHLFAVAIFQPALLLALTLPMHAVLVLPPAELSSGPLNLSIPFSWVKPLLPSSFHSAADSTPVLNAGDLFVTLFALAMVYLEYRADNDHFAFQQAKHDAPKSVKVIKPRHTNPPNYPPAGEYPESHHPGFITSGMWRWSRHPNFAGEQLFWVSQALFVAVAAETSKVTRSRWVGGDVWGPPLALSLLFCGSTLLTEWITQQKYPLYKEYKNLVGQFLPQETVLVYLWGTIRGTRKASNEKIYKPLKAAGAEYGSTGTTAPRS</sequence>
<evidence type="ECO:0000313" key="2">
    <source>
        <dbReference type="EMBL" id="KAI9633898.1"/>
    </source>
</evidence>
<organism evidence="2 3">
    <name type="scientific">Dioszegia hungarica</name>
    <dbReference type="NCBI Taxonomy" id="4972"/>
    <lineage>
        <taxon>Eukaryota</taxon>
        <taxon>Fungi</taxon>
        <taxon>Dikarya</taxon>
        <taxon>Basidiomycota</taxon>
        <taxon>Agaricomycotina</taxon>
        <taxon>Tremellomycetes</taxon>
        <taxon>Tremellales</taxon>
        <taxon>Bulleribasidiaceae</taxon>
        <taxon>Dioszegia</taxon>
    </lineage>
</organism>
<dbReference type="RefSeq" id="XP_052943675.1">
    <property type="nucleotide sequence ID" value="XM_053085776.1"/>
</dbReference>
<dbReference type="PANTHER" id="PTHR32251:SF23">
    <property type="entry name" value="3-OXO-5-ALPHA-STEROID 4-DEHYDROGENASE (DUF1295)"/>
    <property type="match status" value="1"/>
</dbReference>
<evidence type="ECO:0008006" key="4">
    <source>
        <dbReference type="Google" id="ProtNLM"/>
    </source>
</evidence>
<dbReference type="InterPro" id="IPR010721">
    <property type="entry name" value="UstE-like"/>
</dbReference>
<keyword evidence="1" id="KW-0472">Membrane</keyword>
<dbReference type="PANTHER" id="PTHR32251">
    <property type="entry name" value="3-OXO-5-ALPHA-STEROID 4-DEHYDROGENASE"/>
    <property type="match status" value="1"/>
</dbReference>
<name>A0AA38LSX0_9TREE</name>
<comment type="caution">
    <text evidence="2">The sequence shown here is derived from an EMBL/GenBank/DDBJ whole genome shotgun (WGS) entry which is preliminary data.</text>
</comment>
<dbReference type="EMBL" id="JAKWFO010000008">
    <property type="protein sequence ID" value="KAI9633898.1"/>
    <property type="molecule type" value="Genomic_DNA"/>
</dbReference>
<evidence type="ECO:0000256" key="1">
    <source>
        <dbReference type="SAM" id="Phobius"/>
    </source>
</evidence>
<proteinExistence type="predicted"/>
<keyword evidence="3" id="KW-1185">Reference proteome</keyword>
<dbReference type="GeneID" id="77724977"/>
<dbReference type="Proteomes" id="UP001164286">
    <property type="component" value="Unassembled WGS sequence"/>
</dbReference>
<dbReference type="Gene3D" id="1.20.120.1630">
    <property type="match status" value="1"/>
</dbReference>
<gene>
    <name evidence="2" type="ORF">MKK02DRAFT_17363</name>
</gene>
<reference evidence="2" key="1">
    <citation type="journal article" date="2022" name="G3 (Bethesda)">
        <title>High quality genome of the basidiomycete yeast Dioszegia hungarica PDD-24b-2 isolated from cloud water.</title>
        <authorList>
            <person name="Jarrige D."/>
            <person name="Haridas S."/>
            <person name="Bleykasten-Grosshans C."/>
            <person name="Joly M."/>
            <person name="Nadalig T."/>
            <person name="Sancelme M."/>
            <person name="Vuilleumier S."/>
            <person name="Grigoriev I.V."/>
            <person name="Amato P."/>
            <person name="Bringel F."/>
        </authorList>
    </citation>
    <scope>NUCLEOTIDE SEQUENCE</scope>
    <source>
        <strain evidence="2">PDD-24b-2</strain>
    </source>
</reference>
<protein>
    <recommendedName>
        <fullName evidence="4">Steroid 5-alpha reductase C-terminal domain-containing protein</fullName>
    </recommendedName>
</protein>
<evidence type="ECO:0000313" key="3">
    <source>
        <dbReference type="Proteomes" id="UP001164286"/>
    </source>
</evidence>
<accession>A0AA38LSX0</accession>
<dbReference type="AlphaFoldDB" id="A0AA38LSX0"/>
<feature type="transmembrane region" description="Helical" evidence="1">
    <location>
        <begin position="50"/>
        <end position="68"/>
    </location>
</feature>
<feature type="transmembrane region" description="Helical" evidence="1">
    <location>
        <begin position="80"/>
        <end position="98"/>
    </location>
</feature>
<keyword evidence="1" id="KW-0812">Transmembrane</keyword>
<dbReference type="GO" id="GO:0016020">
    <property type="term" value="C:membrane"/>
    <property type="evidence" value="ECO:0007669"/>
    <property type="project" value="TreeGrafter"/>
</dbReference>